<keyword evidence="2 5" id="KW-0813">Transport</keyword>
<keyword evidence="4 5" id="KW-0067">ATP-binding</keyword>
<keyword evidence="5" id="KW-0472">Membrane</keyword>
<accession>A0ABQ5UP76</accession>
<dbReference type="InterPro" id="IPR003593">
    <property type="entry name" value="AAA+_ATPase"/>
</dbReference>
<dbReference type="InterPro" id="IPR005892">
    <property type="entry name" value="Gly-betaine_transp_ATP-bd"/>
</dbReference>
<evidence type="ECO:0000259" key="6">
    <source>
        <dbReference type="PROSITE" id="PS50893"/>
    </source>
</evidence>
<protein>
    <recommendedName>
        <fullName evidence="5">Quaternary amine transport ATP-binding protein</fullName>
        <ecNumber evidence="5">7.6.2.9</ecNumber>
    </recommendedName>
</protein>
<evidence type="ECO:0000256" key="1">
    <source>
        <dbReference type="ARBA" id="ARBA00005417"/>
    </source>
</evidence>
<keyword evidence="3 5" id="KW-0547">Nucleotide-binding</keyword>
<evidence type="ECO:0000313" key="7">
    <source>
        <dbReference type="EMBL" id="GLQ16615.1"/>
    </source>
</evidence>
<dbReference type="Proteomes" id="UP001161405">
    <property type="component" value="Unassembled WGS sequence"/>
</dbReference>
<dbReference type="EMBL" id="BSNI01000002">
    <property type="protein sequence ID" value="GLQ16615.1"/>
    <property type="molecule type" value="Genomic_DNA"/>
</dbReference>
<keyword evidence="8" id="KW-1185">Reference proteome</keyword>
<comment type="catalytic activity">
    <reaction evidence="5">
        <text>a quaternary ammonium(out) + ATP + H2O = a quaternary ammonium(in) + ADP + phosphate + H(+)</text>
        <dbReference type="Rhea" id="RHEA:11036"/>
        <dbReference type="ChEBI" id="CHEBI:15377"/>
        <dbReference type="ChEBI" id="CHEBI:15378"/>
        <dbReference type="ChEBI" id="CHEBI:30616"/>
        <dbReference type="ChEBI" id="CHEBI:35267"/>
        <dbReference type="ChEBI" id="CHEBI:43474"/>
        <dbReference type="ChEBI" id="CHEBI:456216"/>
    </reaction>
</comment>
<dbReference type="InterPro" id="IPR027417">
    <property type="entry name" value="P-loop_NTPase"/>
</dbReference>
<dbReference type="SMART" id="SM00382">
    <property type="entry name" value="AAA"/>
    <property type="match status" value="1"/>
</dbReference>
<dbReference type="RefSeq" id="WP_284362290.1">
    <property type="nucleotide sequence ID" value="NZ_BSNI01000002.1"/>
</dbReference>
<dbReference type="Pfam" id="PF00005">
    <property type="entry name" value="ABC_tran"/>
    <property type="match status" value="1"/>
</dbReference>
<dbReference type="EC" id="7.6.2.9" evidence="5"/>
<proteinExistence type="inferred from homology"/>
<comment type="caution">
    <text evidence="7">The sequence shown here is derived from an EMBL/GenBank/DDBJ whole genome shotgun (WGS) entry which is preliminary data.</text>
</comment>
<dbReference type="InterPro" id="IPR051921">
    <property type="entry name" value="ABC_osmolyte_uptake_ATP-bind"/>
</dbReference>
<dbReference type="SUPFAM" id="SSF52540">
    <property type="entry name" value="P-loop containing nucleoside triphosphate hydrolases"/>
    <property type="match status" value="1"/>
</dbReference>
<dbReference type="InterPro" id="IPR003439">
    <property type="entry name" value="ABC_transporter-like_ATP-bd"/>
</dbReference>
<comment type="subcellular location">
    <subcellularLocation>
        <location evidence="5">Cell inner membrane</location>
        <topology evidence="5">Peripheral membrane protein</topology>
    </subcellularLocation>
</comment>
<keyword evidence="5" id="KW-0997">Cell inner membrane</keyword>
<evidence type="ECO:0000256" key="5">
    <source>
        <dbReference type="RuleBase" id="RU369116"/>
    </source>
</evidence>
<evidence type="ECO:0000313" key="8">
    <source>
        <dbReference type="Proteomes" id="UP001161405"/>
    </source>
</evidence>
<gene>
    <name evidence="7" type="ORF">GCM10007879_08640</name>
</gene>
<dbReference type="PANTHER" id="PTHR43869:SF1">
    <property type="entry name" value="GLYCINE BETAINE_PROLINE BETAINE TRANSPORT SYSTEM ATP-BINDING PROTEIN PROV"/>
    <property type="match status" value="1"/>
</dbReference>
<evidence type="ECO:0000256" key="3">
    <source>
        <dbReference type="ARBA" id="ARBA00022741"/>
    </source>
</evidence>
<dbReference type="PANTHER" id="PTHR43869">
    <property type="entry name" value="GLYCINE BETAINE/PROLINE BETAINE TRANSPORT SYSTEM ATP-BINDING PROTEIN PROV"/>
    <property type="match status" value="1"/>
</dbReference>
<evidence type="ECO:0000256" key="2">
    <source>
        <dbReference type="ARBA" id="ARBA00022448"/>
    </source>
</evidence>
<dbReference type="Gene3D" id="3.40.50.300">
    <property type="entry name" value="P-loop containing nucleotide triphosphate hydrolases"/>
    <property type="match status" value="1"/>
</dbReference>
<keyword evidence="5" id="KW-1003">Cell membrane</keyword>
<name>A0ABQ5UP76_9HYPH</name>
<feature type="domain" description="ABC transporter" evidence="6">
    <location>
        <begin position="30"/>
        <end position="267"/>
    </location>
</feature>
<evidence type="ECO:0000256" key="4">
    <source>
        <dbReference type="ARBA" id="ARBA00022840"/>
    </source>
</evidence>
<dbReference type="PROSITE" id="PS50893">
    <property type="entry name" value="ABC_TRANSPORTER_2"/>
    <property type="match status" value="1"/>
</dbReference>
<reference evidence="7" key="1">
    <citation type="journal article" date="2014" name="Int. J. Syst. Evol. Microbiol.">
        <title>Complete genome of a new Firmicutes species belonging to the dominant human colonic microbiota ('Ruminococcus bicirculans') reveals two chromosomes and a selective capacity to utilize plant glucans.</title>
        <authorList>
            <consortium name="NISC Comparative Sequencing Program"/>
            <person name="Wegmann U."/>
            <person name="Louis P."/>
            <person name="Goesmann A."/>
            <person name="Henrissat B."/>
            <person name="Duncan S.H."/>
            <person name="Flint H.J."/>
        </authorList>
    </citation>
    <scope>NUCLEOTIDE SEQUENCE</scope>
    <source>
        <strain evidence="7">NBRC 107169</strain>
    </source>
</reference>
<organism evidence="7 8">
    <name type="scientific">Maritalea porphyrae</name>
    <dbReference type="NCBI Taxonomy" id="880732"/>
    <lineage>
        <taxon>Bacteria</taxon>
        <taxon>Pseudomonadati</taxon>
        <taxon>Pseudomonadota</taxon>
        <taxon>Alphaproteobacteria</taxon>
        <taxon>Hyphomicrobiales</taxon>
        <taxon>Devosiaceae</taxon>
        <taxon>Maritalea</taxon>
    </lineage>
</organism>
<dbReference type="NCBIfam" id="TIGR01186">
    <property type="entry name" value="proV"/>
    <property type="match status" value="1"/>
</dbReference>
<dbReference type="PROSITE" id="PS00211">
    <property type="entry name" value="ABC_TRANSPORTER_1"/>
    <property type="match status" value="1"/>
</dbReference>
<dbReference type="InterPro" id="IPR017871">
    <property type="entry name" value="ABC_transporter-like_CS"/>
</dbReference>
<comment type="similarity">
    <text evidence="1 5">Belongs to the ABC transporter superfamily.</text>
</comment>
<reference evidence="7" key="2">
    <citation type="submission" date="2023-01" db="EMBL/GenBank/DDBJ databases">
        <title>Draft genome sequence of Maritalea porphyrae strain NBRC 107169.</title>
        <authorList>
            <person name="Sun Q."/>
            <person name="Mori K."/>
        </authorList>
    </citation>
    <scope>NUCLEOTIDE SEQUENCE</scope>
    <source>
        <strain evidence="7">NBRC 107169</strain>
    </source>
</reference>
<comment type="subunit">
    <text evidence="5">The complex is probably composed of two ATP-binding proteins, two transmembrane proteins and a solute-binding protein.</text>
</comment>
<sequence>MSENLKIEMRGVTKIFGPEPDDVLTQLQAGRSKDELQAETGHVIGLNNVDLDVRAGELHVVMGLSGSGKSTLIRHVNRLIDPTAGEILVNGRNVLDMDMEQLREFRRTEIAMVFQKFGLLPHRSVLDNVAYGLEIRGVEKKQRLATAEEWIAKVGLDGYEQSRPHQLSGGQQQRVGLARALAMDVDILLMDEAFSALDPLIRSGMQDELLALQKDLNKTILFITHDFDEALKIGDQVTVLQDGAVIQSGRPEEVVLNPANAHMEEFVADVNRARAIHVQTIMEKGEFERCASAVQVGACCEDVLPLFAEHDWVGVNTEDGTQIGRLTAKQVIKALARHSSAV</sequence>